<comment type="caution">
    <text evidence="1">The sequence shown here is derived from an EMBL/GenBank/DDBJ whole genome shotgun (WGS) entry which is preliminary data.</text>
</comment>
<proteinExistence type="predicted"/>
<dbReference type="EMBL" id="BORS01000009">
    <property type="protein sequence ID" value="GIO43167.1"/>
    <property type="molecule type" value="Genomic_DNA"/>
</dbReference>
<sequence>MNKVINAVGKFIGLESEVNLHLNTVDFSKFSNKLSSGVEKTFDKAGAFTRDFTAENIKKMGAQMLGYKGNSGFTSSLQDGGAASAAAKMSMQDIDSIGKIGEVGKIKDSVDISVEDLKMMRELAKEKVTLYEAVTAAFYLIDDMGLFEKNFWIDLPNHVLDEPDILNRKLKDMMKRKGMYWK</sequence>
<dbReference type="RefSeq" id="WP_301628078.1">
    <property type="nucleotide sequence ID" value="NZ_BORS01000009.1"/>
</dbReference>
<evidence type="ECO:0000313" key="1">
    <source>
        <dbReference type="EMBL" id="GIO43167.1"/>
    </source>
</evidence>
<dbReference type="AlphaFoldDB" id="A0A920CNG3"/>
<dbReference type="Proteomes" id="UP000678895">
    <property type="component" value="Unassembled WGS sequence"/>
</dbReference>
<keyword evidence="2" id="KW-1185">Reference proteome</keyword>
<protein>
    <submittedName>
        <fullName evidence="1">Uncharacterized protein</fullName>
    </submittedName>
</protein>
<reference evidence="1" key="1">
    <citation type="submission" date="2021-03" db="EMBL/GenBank/DDBJ databases">
        <title>Antimicrobial resistance genes in bacteria isolated from Japanese honey, and their potential for conferring macrolide and lincosamide resistance in the American foulbrood pathogen Paenibacillus larvae.</title>
        <authorList>
            <person name="Okamoto M."/>
            <person name="Kumagai M."/>
            <person name="Kanamori H."/>
            <person name="Takamatsu D."/>
        </authorList>
    </citation>
    <scope>NUCLEOTIDE SEQUENCE</scope>
    <source>
        <strain evidence="1">J41TS4</strain>
    </source>
</reference>
<evidence type="ECO:0000313" key="2">
    <source>
        <dbReference type="Proteomes" id="UP000678895"/>
    </source>
</evidence>
<accession>A0A920CNG3</accession>
<gene>
    <name evidence="1" type="ORF">J41TS4_29250</name>
</gene>
<organism evidence="1 2">
    <name type="scientific">Paenibacillus apis</name>
    <dbReference type="NCBI Taxonomy" id="1792174"/>
    <lineage>
        <taxon>Bacteria</taxon>
        <taxon>Bacillati</taxon>
        <taxon>Bacillota</taxon>
        <taxon>Bacilli</taxon>
        <taxon>Bacillales</taxon>
        <taxon>Paenibacillaceae</taxon>
        <taxon>Paenibacillus</taxon>
    </lineage>
</organism>
<name>A0A920CNG3_9BACL</name>